<dbReference type="InterPro" id="IPR006075">
    <property type="entry name" value="Asn/Gln-tRNA_Trfase_suB/E_cat"/>
</dbReference>
<feature type="domain" description="Aspartyl/Glutamyl-tRNA(Gln) amidotransferase subunit B/E catalytic" evidence="5">
    <location>
        <begin position="28"/>
        <end position="471"/>
    </location>
</feature>
<sequence length="649" mass="73716">MSDAWRKKLTESIDFDDQEFYGKLGFKSGLEIHQQLDTKKKLFCHCPVGYRNDEPDAIILRHMRPTLSEMGTYDGTALMEFKTRKQVIYQLYRENVCTYEMDDTPPFPINQKALDYAIEIALMLNCQLVDEVHITRKQYLDGSIPTGFQRTAIVGVNGWIPYRGRKIRIQQLALEEDACREVQDRGHEIVFRTDRLSTPLVEIVTKPDMLTPYETAEVDGLLGRLMRASGRVRRGIGTARQDVNVSITGSDRIEIKGVPRTGDIRPLTHYEALRQKSLLELRERLNNRGITPETFKADYHDITPHFTDAEVFSRSGIPESAERIMVVNLADWQGLLKHQTQPGITFAAEIAGRVRVIACLDRMPNILVLDSQPEGMLHGELGLPIELEEHIRAEIGADEDDTLVVVWGPAEDAETGAKEIIIRAKEAIEKIPQETRQHMPDKCRTDFERILPGPDRMYPDTDSPPVALAPDRVSEIRNSMALRPWERMERYLELGLPRCLAGDLSIHRHACLFERLVAGSGISPLLLAEALVSWQKAITRARLEVALPPVAVDEDVLESFFTDAAAKKTPRRGLLYAFEKLLNGEDVEPLGPLSEGQLKTLCLKVIEEYEDYNFKQDRFKLDFLLGEVLERSEGRAEPAKVRKILKELT</sequence>
<name>A0A9D5K9N6_UNCW3</name>
<dbReference type="HAMAP" id="MF_00588">
    <property type="entry name" value="GatE"/>
    <property type="match status" value="1"/>
</dbReference>
<dbReference type="InterPro" id="IPR004414">
    <property type="entry name" value="GatE"/>
</dbReference>
<dbReference type="Proteomes" id="UP000630660">
    <property type="component" value="Unassembled WGS sequence"/>
</dbReference>
<dbReference type="SUPFAM" id="SSF55261">
    <property type="entry name" value="GAD domain-like"/>
    <property type="match status" value="1"/>
</dbReference>
<dbReference type="InterPro" id="IPR023168">
    <property type="entry name" value="GatB_Yqey_C_2"/>
</dbReference>
<evidence type="ECO:0000313" key="6">
    <source>
        <dbReference type="EMBL" id="MBD3363846.1"/>
    </source>
</evidence>
<dbReference type="GO" id="GO:0005524">
    <property type="term" value="F:ATP binding"/>
    <property type="evidence" value="ECO:0007669"/>
    <property type="project" value="UniProtKB-KW"/>
</dbReference>
<dbReference type="InterPro" id="IPR017959">
    <property type="entry name" value="Asn/Gln-tRNA_amidoTrfase_suB/E"/>
</dbReference>
<dbReference type="Gene3D" id="1.10.150.380">
    <property type="entry name" value="GatB domain, N-terminal subdomain"/>
    <property type="match status" value="1"/>
</dbReference>
<evidence type="ECO:0000256" key="2">
    <source>
        <dbReference type="ARBA" id="ARBA00022741"/>
    </source>
</evidence>
<dbReference type="NCBIfam" id="NF003107">
    <property type="entry name" value="PRK04028.1"/>
    <property type="match status" value="1"/>
</dbReference>
<dbReference type="PANTHER" id="PTHR11659">
    <property type="entry name" value="GLUTAMYL-TRNA GLN AMIDOTRANSFERASE SUBUNIT B MITOCHONDRIAL AND PROKARYOTIC PET112-RELATED"/>
    <property type="match status" value="1"/>
</dbReference>
<organism evidence="6 7">
    <name type="scientific">candidate division WOR-3 bacterium</name>
    <dbReference type="NCBI Taxonomy" id="2052148"/>
    <lineage>
        <taxon>Bacteria</taxon>
        <taxon>Bacteria division WOR-3</taxon>
    </lineage>
</organism>
<dbReference type="Pfam" id="PF02934">
    <property type="entry name" value="GatB_N"/>
    <property type="match status" value="1"/>
</dbReference>
<dbReference type="NCBIfam" id="TIGR00134">
    <property type="entry name" value="gatE_arch"/>
    <property type="match status" value="1"/>
</dbReference>
<dbReference type="InterPro" id="IPR014746">
    <property type="entry name" value="Gln_synth/guanido_kin_cat_dom"/>
</dbReference>
<dbReference type="GO" id="GO:0004812">
    <property type="term" value="F:aminoacyl-tRNA ligase activity"/>
    <property type="evidence" value="ECO:0007669"/>
    <property type="project" value="InterPro"/>
</dbReference>
<keyword evidence="3" id="KW-0067">ATP-binding</keyword>
<gene>
    <name evidence="6" type="primary">gatE</name>
    <name evidence="6" type="ORF">GF359_01375</name>
</gene>
<dbReference type="GO" id="GO:0005737">
    <property type="term" value="C:cytoplasm"/>
    <property type="evidence" value="ECO:0007669"/>
    <property type="project" value="InterPro"/>
</dbReference>
<evidence type="ECO:0000256" key="4">
    <source>
        <dbReference type="ARBA" id="ARBA00022917"/>
    </source>
</evidence>
<dbReference type="GO" id="GO:0050567">
    <property type="term" value="F:glutaminyl-tRNA synthase (glutamine-hydrolyzing) activity"/>
    <property type="evidence" value="ECO:0007669"/>
    <property type="project" value="TreeGrafter"/>
</dbReference>
<dbReference type="EMBL" id="WJKJ01000041">
    <property type="protein sequence ID" value="MBD3363846.1"/>
    <property type="molecule type" value="Genomic_DNA"/>
</dbReference>
<accession>A0A9D5K9N6</accession>
<dbReference type="SUPFAM" id="SSF55931">
    <property type="entry name" value="Glutamine synthetase/guanido kinase"/>
    <property type="match status" value="1"/>
</dbReference>
<dbReference type="InterPro" id="IPR042114">
    <property type="entry name" value="GatB_C_1"/>
</dbReference>
<evidence type="ECO:0000256" key="1">
    <source>
        <dbReference type="ARBA" id="ARBA00022598"/>
    </source>
</evidence>
<dbReference type="AlphaFoldDB" id="A0A9D5K9N6"/>
<dbReference type="Gene3D" id="1.10.10.410">
    <property type="match status" value="1"/>
</dbReference>
<comment type="caution">
    <text evidence="6">The sequence shown here is derived from an EMBL/GenBank/DDBJ whole genome shotgun (WGS) entry which is preliminary data.</text>
</comment>
<dbReference type="InterPro" id="IPR004115">
    <property type="entry name" value="GAD-like_sf"/>
</dbReference>
<protein>
    <submittedName>
        <fullName evidence="6">Glu-tRNA(Gln) amidotransferase subunit GatE</fullName>
    </submittedName>
</protein>
<dbReference type="GO" id="GO:0070681">
    <property type="term" value="P:glutaminyl-tRNAGln biosynthesis via transamidation"/>
    <property type="evidence" value="ECO:0007669"/>
    <property type="project" value="TreeGrafter"/>
</dbReference>
<keyword evidence="1" id="KW-0436">Ligase</keyword>
<proteinExistence type="inferred from homology"/>
<dbReference type="Gene3D" id="3.30.1360.30">
    <property type="entry name" value="GAD-like domain"/>
    <property type="match status" value="1"/>
</dbReference>
<evidence type="ECO:0000259" key="5">
    <source>
        <dbReference type="Pfam" id="PF02934"/>
    </source>
</evidence>
<evidence type="ECO:0000256" key="3">
    <source>
        <dbReference type="ARBA" id="ARBA00022840"/>
    </source>
</evidence>
<dbReference type="GO" id="GO:0006412">
    <property type="term" value="P:translation"/>
    <property type="evidence" value="ECO:0007669"/>
    <property type="project" value="UniProtKB-KW"/>
</dbReference>
<evidence type="ECO:0000313" key="7">
    <source>
        <dbReference type="Proteomes" id="UP000630660"/>
    </source>
</evidence>
<dbReference type="PANTHER" id="PTHR11659:SF2">
    <property type="entry name" value="GLUTAMYL-TRNA(GLN) AMIDOTRANSFERASE SUBUNIT E"/>
    <property type="match status" value="1"/>
</dbReference>
<reference evidence="6" key="1">
    <citation type="submission" date="2019-11" db="EMBL/GenBank/DDBJ databases">
        <title>Microbial mats filling the niche in hypersaline microbial mats.</title>
        <authorList>
            <person name="Wong H.L."/>
            <person name="Macleod F.I."/>
            <person name="White R.A. III"/>
            <person name="Burns B.P."/>
        </authorList>
    </citation>
    <scope>NUCLEOTIDE SEQUENCE</scope>
    <source>
        <strain evidence="6">Bin_327</strain>
    </source>
</reference>
<keyword evidence="2" id="KW-0547">Nucleotide-binding</keyword>
<keyword evidence="4" id="KW-0648">Protein biosynthesis</keyword>